<dbReference type="Proteomes" id="UP000180253">
    <property type="component" value="Unassembled WGS sequence"/>
</dbReference>
<dbReference type="EMBL" id="MNAN01000030">
    <property type="protein sequence ID" value="OHU95512.1"/>
    <property type="molecule type" value="Genomic_DNA"/>
</dbReference>
<reference evidence="1 2" key="1">
    <citation type="submission" date="2016-10" db="EMBL/GenBank/DDBJ databases">
        <title>Pseudoalteromonas amylolytica sp. nov., isolated from the surface seawater.</title>
        <authorList>
            <person name="Wu Y.-H."/>
            <person name="Cheng H."/>
            <person name="Jin X.-B."/>
            <person name="Wang C.-S."/>
            <person name="Xu X.-W."/>
        </authorList>
    </citation>
    <scope>NUCLEOTIDE SEQUENCE [LARGE SCALE GENOMIC DNA]</scope>
    <source>
        <strain evidence="1 2">JCM 12483</strain>
    </source>
</reference>
<organism evidence="1 2">
    <name type="scientific">Pseudoalteromonas byunsanensis</name>
    <dbReference type="NCBI Taxonomy" id="327939"/>
    <lineage>
        <taxon>Bacteria</taxon>
        <taxon>Pseudomonadati</taxon>
        <taxon>Pseudomonadota</taxon>
        <taxon>Gammaproteobacteria</taxon>
        <taxon>Alteromonadales</taxon>
        <taxon>Pseudoalteromonadaceae</taxon>
        <taxon>Pseudoalteromonas</taxon>
    </lineage>
</organism>
<keyword evidence="2" id="KW-1185">Reference proteome</keyword>
<comment type="caution">
    <text evidence="1">The sequence shown here is derived from an EMBL/GenBank/DDBJ whole genome shotgun (WGS) entry which is preliminary data.</text>
</comment>
<name>A0A1S1N7P8_9GAMM</name>
<gene>
    <name evidence="1" type="ORF">BIW53_09780</name>
</gene>
<dbReference type="RefSeq" id="WP_070991699.1">
    <property type="nucleotide sequence ID" value="NZ_CBCSHD010000002.1"/>
</dbReference>
<accession>A0A1S1N7P8</accession>
<sequence>MFYIKWCLKAIFCITALLALFWLFSNFYNWVNSAKPLVTTQGTETRSKVHWLNETKPLVYTFSATRTDSIRILSNAILGLNQAHDQPVHYAIAYSLLDEQQRIIHRATYHHTARVTHDETHQKAKQIIEQRESLSVSSGQSFYINNAHFSDATAISLSLQSEDPSIKGVVVRVHAKTSASIGDNTNAWLKYPLAWRARISSYHTLGPNALSDEEIANAVRYDWRKLAPQGVPGVDFDNDTLYEMLPYSVIGYDFSAKQVNQDAFYTDDELSASLKVDALQDIYFISEQAAELHLTWYDLEGFLPPHVLRPDHTATANLYKLAKVKPGLISVSSNLPVISQWYYHDKQPIGALHSFYYQIDNDSDVRYSVVPDSDVKLDFRTIQISQVKVKLYSEKGAELNQFSITIHPELSQFDRIILADTSRSRVSDSQTWYLRDLPKNVAYLRVFSDKKVLIKLQTRQANFNYQNTVCEPVCNANSEPFVEIPAWYALKADNDHALTSQGKASKVRLFLPPPASKNKESFYYSRDLTTVLPVSNTALINAPAPYYRTKAEPQTFQFKKLDDNNAFKQLQKSLTADHTLIVQHSRPPYIHELKTNLVSATEAANQQNVTLYINHGPNRPWTKQRLFLLNANKNLTLSYEELPLSVVIKVYTASQTARPVELAYQLKGKFDNQPVASYSITNKHLQLHPSTYTQAFMLHPTIGKLTPYPSVTVPINDDIHQLEHLLINSSSDIWISIVDEYTQKPKRLNWWLDEDI</sequence>
<protein>
    <submittedName>
        <fullName evidence="1">Uncharacterized protein</fullName>
    </submittedName>
</protein>
<proteinExistence type="predicted"/>
<dbReference type="AlphaFoldDB" id="A0A1S1N7P8"/>
<evidence type="ECO:0000313" key="1">
    <source>
        <dbReference type="EMBL" id="OHU95512.1"/>
    </source>
</evidence>
<evidence type="ECO:0000313" key="2">
    <source>
        <dbReference type="Proteomes" id="UP000180253"/>
    </source>
</evidence>
<dbReference type="STRING" id="327939.BIW53_09780"/>
<dbReference type="OrthoDB" id="6315401at2"/>